<protein>
    <submittedName>
        <fullName evidence="1">Uncharacterized protein</fullName>
    </submittedName>
</protein>
<proteinExistence type="predicted"/>
<gene>
    <name evidence="1" type="ORF">CK203_108824</name>
</gene>
<evidence type="ECO:0000313" key="1">
    <source>
        <dbReference type="EMBL" id="RVW21432.1"/>
    </source>
</evidence>
<dbReference type="Proteomes" id="UP000288805">
    <property type="component" value="Unassembled WGS sequence"/>
</dbReference>
<dbReference type="EMBL" id="QGNW01002293">
    <property type="protein sequence ID" value="RVW21432.1"/>
    <property type="molecule type" value="Genomic_DNA"/>
</dbReference>
<accession>A0A438CDZ4</accession>
<organism evidence="1 2">
    <name type="scientific">Vitis vinifera</name>
    <name type="common">Grape</name>
    <dbReference type="NCBI Taxonomy" id="29760"/>
    <lineage>
        <taxon>Eukaryota</taxon>
        <taxon>Viridiplantae</taxon>
        <taxon>Streptophyta</taxon>
        <taxon>Embryophyta</taxon>
        <taxon>Tracheophyta</taxon>
        <taxon>Spermatophyta</taxon>
        <taxon>Magnoliopsida</taxon>
        <taxon>eudicotyledons</taxon>
        <taxon>Gunneridae</taxon>
        <taxon>Pentapetalae</taxon>
        <taxon>rosids</taxon>
        <taxon>Vitales</taxon>
        <taxon>Vitaceae</taxon>
        <taxon>Viteae</taxon>
        <taxon>Vitis</taxon>
    </lineage>
</organism>
<reference evidence="1 2" key="1">
    <citation type="journal article" date="2018" name="PLoS Genet.">
        <title>Population sequencing reveals clonal diversity and ancestral inbreeding in the grapevine cultivar Chardonnay.</title>
        <authorList>
            <person name="Roach M.J."/>
            <person name="Johnson D.L."/>
            <person name="Bohlmann J."/>
            <person name="van Vuuren H.J."/>
            <person name="Jones S.J."/>
            <person name="Pretorius I.S."/>
            <person name="Schmidt S.A."/>
            <person name="Borneman A.R."/>
        </authorList>
    </citation>
    <scope>NUCLEOTIDE SEQUENCE [LARGE SCALE GENOMIC DNA]</scope>
    <source>
        <strain evidence="2">cv. Chardonnay</strain>
        <tissue evidence="1">Leaf</tissue>
    </source>
</reference>
<sequence>MCTFTYWLRQKVEVVIGNEKPASEALKWIVHSPSHYVFKYHGYFINGFQSSSVIGIDNKNGMRVDDLGFTLADFNKMAHK</sequence>
<name>A0A438CDZ4_VITVI</name>
<evidence type="ECO:0000313" key="2">
    <source>
        <dbReference type="Proteomes" id="UP000288805"/>
    </source>
</evidence>
<comment type="caution">
    <text evidence="1">The sequence shown here is derived from an EMBL/GenBank/DDBJ whole genome shotgun (WGS) entry which is preliminary data.</text>
</comment>
<dbReference type="AlphaFoldDB" id="A0A438CDZ4"/>